<feature type="transmembrane region" description="Helical" evidence="1">
    <location>
        <begin position="66"/>
        <end position="84"/>
    </location>
</feature>
<dbReference type="AlphaFoldDB" id="A0A6C0EGT6"/>
<name>A0A6C0EGT6_9ZZZZ</name>
<evidence type="ECO:0000256" key="1">
    <source>
        <dbReference type="SAM" id="Phobius"/>
    </source>
</evidence>
<keyword evidence="1" id="KW-0812">Transmembrane</keyword>
<organism evidence="2">
    <name type="scientific">viral metagenome</name>
    <dbReference type="NCBI Taxonomy" id="1070528"/>
    <lineage>
        <taxon>unclassified sequences</taxon>
        <taxon>metagenomes</taxon>
        <taxon>organismal metagenomes</taxon>
    </lineage>
</organism>
<reference evidence="2" key="1">
    <citation type="journal article" date="2020" name="Nature">
        <title>Giant virus diversity and host interactions through global metagenomics.</title>
        <authorList>
            <person name="Schulz F."/>
            <person name="Roux S."/>
            <person name="Paez-Espino D."/>
            <person name="Jungbluth S."/>
            <person name="Walsh D.A."/>
            <person name="Denef V.J."/>
            <person name="McMahon K.D."/>
            <person name="Konstantinidis K.T."/>
            <person name="Eloe-Fadrosh E.A."/>
            <person name="Kyrpides N.C."/>
            <person name="Woyke T."/>
        </authorList>
    </citation>
    <scope>NUCLEOTIDE SEQUENCE</scope>
    <source>
        <strain evidence="2">GVMAG-M-3300001348-25</strain>
    </source>
</reference>
<dbReference type="InterPro" id="IPR018687">
    <property type="entry name" value="DUF2177_membr"/>
</dbReference>
<accession>A0A6C0EGT6</accession>
<feature type="transmembrane region" description="Helical" evidence="1">
    <location>
        <begin position="6"/>
        <end position="26"/>
    </location>
</feature>
<sequence length="120" mass="14022">MNSLYFFPIVMLILDSIYLTSTSKFYNNIVKSIQGSPISARYLSAFFCYLFLAFGLYYFILRTRRPPFDAFLLGLIIYGVFDTTNHTIFKNWSLKAVVMDTLWGGILFYLTTYIVYSFSK</sequence>
<proteinExistence type="predicted"/>
<dbReference type="EMBL" id="MN738855">
    <property type="protein sequence ID" value="QHT28354.1"/>
    <property type="molecule type" value="Genomic_DNA"/>
</dbReference>
<protein>
    <submittedName>
        <fullName evidence="2">Uncharacterized protein</fullName>
    </submittedName>
</protein>
<feature type="transmembrane region" description="Helical" evidence="1">
    <location>
        <begin position="96"/>
        <end position="116"/>
    </location>
</feature>
<feature type="transmembrane region" description="Helical" evidence="1">
    <location>
        <begin position="38"/>
        <end position="60"/>
    </location>
</feature>
<keyword evidence="1" id="KW-1133">Transmembrane helix</keyword>
<keyword evidence="1" id="KW-0472">Membrane</keyword>
<dbReference type="Pfam" id="PF09945">
    <property type="entry name" value="DUF2177"/>
    <property type="match status" value="1"/>
</dbReference>
<evidence type="ECO:0000313" key="2">
    <source>
        <dbReference type="EMBL" id="QHT28354.1"/>
    </source>
</evidence>